<dbReference type="SUPFAM" id="SSF47762">
    <property type="entry name" value="PAH2 domain"/>
    <property type="match status" value="1"/>
</dbReference>
<name>A0A2K3KXI0_TRIPR</name>
<dbReference type="AlphaFoldDB" id="A0A2K3KXI0"/>
<accession>A0A2K3KXI0</accession>
<reference evidence="3 4" key="1">
    <citation type="journal article" date="2014" name="Am. J. Bot.">
        <title>Genome assembly and annotation for red clover (Trifolium pratense; Fabaceae).</title>
        <authorList>
            <person name="Istvanek J."/>
            <person name="Jaros M."/>
            <person name="Krenek A."/>
            <person name="Repkova J."/>
        </authorList>
    </citation>
    <scope>NUCLEOTIDE SEQUENCE [LARGE SCALE GENOMIC DNA]</scope>
    <source>
        <strain evidence="4">cv. Tatra</strain>
        <tissue evidence="3">Young leaves</tissue>
    </source>
</reference>
<dbReference type="GO" id="GO:0005634">
    <property type="term" value="C:nucleus"/>
    <property type="evidence" value="ECO:0007669"/>
    <property type="project" value="UniProtKB-SubCell"/>
</dbReference>
<comment type="caution">
    <text evidence="3">The sequence shown here is derived from an EMBL/GenBank/DDBJ whole genome shotgun (WGS) entry which is preliminary data.</text>
</comment>
<protein>
    <submittedName>
        <fullName evidence="3">SIN3 component histone deacetylase complex</fullName>
    </submittedName>
</protein>
<dbReference type="EMBL" id="ASHM01117674">
    <property type="protein sequence ID" value="PNX70997.1"/>
    <property type="molecule type" value="Genomic_DNA"/>
</dbReference>
<evidence type="ECO:0000313" key="3">
    <source>
        <dbReference type="EMBL" id="PNX70997.1"/>
    </source>
</evidence>
<comment type="subcellular location">
    <subcellularLocation>
        <location evidence="1">Nucleus</location>
    </subcellularLocation>
</comment>
<gene>
    <name evidence="3" type="ORF">L195_g057953</name>
</gene>
<evidence type="ECO:0000313" key="4">
    <source>
        <dbReference type="Proteomes" id="UP000236291"/>
    </source>
</evidence>
<dbReference type="Proteomes" id="UP000236291">
    <property type="component" value="Unassembled WGS sequence"/>
</dbReference>
<keyword evidence="2" id="KW-0539">Nucleus</keyword>
<dbReference type="InterPro" id="IPR036600">
    <property type="entry name" value="PAH_sf"/>
</dbReference>
<organism evidence="3 4">
    <name type="scientific">Trifolium pratense</name>
    <name type="common">Red clover</name>
    <dbReference type="NCBI Taxonomy" id="57577"/>
    <lineage>
        <taxon>Eukaryota</taxon>
        <taxon>Viridiplantae</taxon>
        <taxon>Streptophyta</taxon>
        <taxon>Embryophyta</taxon>
        <taxon>Tracheophyta</taxon>
        <taxon>Spermatophyta</taxon>
        <taxon>Magnoliopsida</taxon>
        <taxon>eudicotyledons</taxon>
        <taxon>Gunneridae</taxon>
        <taxon>Pentapetalae</taxon>
        <taxon>rosids</taxon>
        <taxon>fabids</taxon>
        <taxon>Fabales</taxon>
        <taxon>Fabaceae</taxon>
        <taxon>Papilionoideae</taxon>
        <taxon>50 kb inversion clade</taxon>
        <taxon>NPAAA clade</taxon>
        <taxon>Hologalegina</taxon>
        <taxon>IRL clade</taxon>
        <taxon>Trifolieae</taxon>
        <taxon>Trifolium</taxon>
    </lineage>
</organism>
<reference evidence="3 4" key="2">
    <citation type="journal article" date="2017" name="Front. Plant Sci.">
        <title>Gene Classification and Mining of Molecular Markers Useful in Red Clover (Trifolium pratense) Breeding.</title>
        <authorList>
            <person name="Istvanek J."/>
            <person name="Dluhosova J."/>
            <person name="Dluhos P."/>
            <person name="Patkova L."/>
            <person name="Nedelnik J."/>
            <person name="Repkova J."/>
        </authorList>
    </citation>
    <scope>NUCLEOTIDE SEQUENCE [LARGE SCALE GENOMIC DNA]</scope>
    <source>
        <strain evidence="4">cv. Tatra</strain>
        <tissue evidence="3">Young leaves</tissue>
    </source>
</reference>
<proteinExistence type="predicted"/>
<evidence type="ECO:0000256" key="2">
    <source>
        <dbReference type="ARBA" id="ARBA00023242"/>
    </source>
</evidence>
<feature type="non-terminal residue" evidence="3">
    <location>
        <position position="47"/>
    </location>
</feature>
<evidence type="ECO:0000256" key="1">
    <source>
        <dbReference type="ARBA" id="ARBA00004123"/>
    </source>
</evidence>
<sequence>MKDSSNTMDQISIDAAKMYLTEIEDEFKDDTGKYYEFLRAMRDFRTR</sequence>
<dbReference type="GO" id="GO:0006355">
    <property type="term" value="P:regulation of DNA-templated transcription"/>
    <property type="evidence" value="ECO:0007669"/>
    <property type="project" value="InterPro"/>
</dbReference>